<proteinExistence type="predicted"/>
<dbReference type="EMBL" id="JAFMOF010000001">
    <property type="protein sequence ID" value="MBO0651830.1"/>
    <property type="molecule type" value="Genomic_DNA"/>
</dbReference>
<dbReference type="PANTHER" id="PTHR30137">
    <property type="entry name" value="LUCIFERASE-LIKE MONOOXYGENASE"/>
    <property type="match status" value="1"/>
</dbReference>
<keyword evidence="6" id="KW-1185">Reference proteome</keyword>
<protein>
    <submittedName>
        <fullName evidence="5">LLM class flavin-dependent oxidoreductase</fullName>
    </submittedName>
</protein>
<feature type="region of interest" description="Disordered" evidence="3">
    <location>
        <begin position="328"/>
        <end position="354"/>
    </location>
</feature>
<dbReference type="InterPro" id="IPR036661">
    <property type="entry name" value="Luciferase-like_sf"/>
</dbReference>
<dbReference type="InterPro" id="IPR050766">
    <property type="entry name" value="Bact_Lucif_Oxidored"/>
</dbReference>
<dbReference type="InterPro" id="IPR011251">
    <property type="entry name" value="Luciferase-like_dom"/>
</dbReference>
<dbReference type="CDD" id="cd00347">
    <property type="entry name" value="Flavin_utilizing_monoxygenases"/>
    <property type="match status" value="1"/>
</dbReference>
<comment type="caution">
    <text evidence="5">The sequence shown here is derived from an EMBL/GenBank/DDBJ whole genome shotgun (WGS) entry which is preliminary data.</text>
</comment>
<evidence type="ECO:0000259" key="4">
    <source>
        <dbReference type="Pfam" id="PF00296"/>
    </source>
</evidence>
<gene>
    <name evidence="5" type="ORF">J1792_03165</name>
</gene>
<dbReference type="GO" id="GO:0005829">
    <property type="term" value="C:cytosol"/>
    <property type="evidence" value="ECO:0007669"/>
    <property type="project" value="TreeGrafter"/>
</dbReference>
<dbReference type="Pfam" id="PF00296">
    <property type="entry name" value="Bac_luciferase"/>
    <property type="match status" value="1"/>
</dbReference>
<evidence type="ECO:0000256" key="1">
    <source>
        <dbReference type="ARBA" id="ARBA00023002"/>
    </source>
</evidence>
<evidence type="ECO:0000256" key="2">
    <source>
        <dbReference type="ARBA" id="ARBA00023033"/>
    </source>
</evidence>
<keyword evidence="2" id="KW-0503">Monooxygenase</keyword>
<sequence>MAPHPVTGEVMTERERLRGVVELGVLTEQVGMDVFAVGEHHDGPYVTSSPTVILGHLAARTTRLRLSTAVTVLTTLDPVRVAEDFATLSQLSDGRVDLMIGKGVSWRTFPMFGRDPQDQDALLEENHLLLRKLWRETDLEWSGRYRTPLRRVTILPRPYGEPPVMWHGAVRSPATAETAARYGEPLFLNNLFGPLEHFGALADHYRRAWAAHGRNPQDAVLGAGGQLHIARRSQDAVAGFRPYHSALIASRGGFPTPGGLEREMAGTTLTVGSPQQVVEAVLSFRERYGHQRQLFALDMPGMPYSEVAEQIELFGAEVLPHLRQATGPARGALSGASSTGGEDGLSPQLTERAL</sequence>
<organism evidence="5 6">
    <name type="scientific">Streptomyces triculaminicus</name>
    <dbReference type="NCBI Taxonomy" id="2816232"/>
    <lineage>
        <taxon>Bacteria</taxon>
        <taxon>Bacillati</taxon>
        <taxon>Actinomycetota</taxon>
        <taxon>Actinomycetes</taxon>
        <taxon>Kitasatosporales</taxon>
        <taxon>Streptomycetaceae</taxon>
        <taxon>Streptomyces</taxon>
    </lineage>
</organism>
<keyword evidence="1" id="KW-0560">Oxidoreductase</keyword>
<dbReference type="GO" id="GO:0016705">
    <property type="term" value="F:oxidoreductase activity, acting on paired donors, with incorporation or reduction of molecular oxygen"/>
    <property type="evidence" value="ECO:0007669"/>
    <property type="project" value="InterPro"/>
</dbReference>
<name>A0A939FH58_9ACTN</name>
<dbReference type="SUPFAM" id="SSF51679">
    <property type="entry name" value="Bacterial luciferase-like"/>
    <property type="match status" value="1"/>
</dbReference>
<evidence type="ECO:0000313" key="5">
    <source>
        <dbReference type="EMBL" id="MBO0651830.1"/>
    </source>
</evidence>
<dbReference type="RefSeq" id="WP_207246633.1">
    <property type="nucleotide sequence ID" value="NZ_JAFMOF010000001.1"/>
</dbReference>
<feature type="domain" description="Luciferase-like" evidence="4">
    <location>
        <begin position="3"/>
        <end position="289"/>
    </location>
</feature>
<reference evidence="5" key="1">
    <citation type="submission" date="2021-03" db="EMBL/GenBank/DDBJ databases">
        <title>Streptomyces strains.</title>
        <authorList>
            <person name="Lund M.B."/>
            <person name="Toerring T."/>
        </authorList>
    </citation>
    <scope>NUCLEOTIDE SEQUENCE</scope>
    <source>
        <strain evidence="5">JCM 4242</strain>
    </source>
</reference>
<evidence type="ECO:0000256" key="3">
    <source>
        <dbReference type="SAM" id="MobiDB-lite"/>
    </source>
</evidence>
<dbReference type="AlphaFoldDB" id="A0A939FH58"/>
<evidence type="ECO:0000313" key="6">
    <source>
        <dbReference type="Proteomes" id="UP000664781"/>
    </source>
</evidence>
<dbReference type="GO" id="GO:0004497">
    <property type="term" value="F:monooxygenase activity"/>
    <property type="evidence" value="ECO:0007669"/>
    <property type="project" value="UniProtKB-KW"/>
</dbReference>
<dbReference type="PANTHER" id="PTHR30137:SF8">
    <property type="entry name" value="BLR5498 PROTEIN"/>
    <property type="match status" value="1"/>
</dbReference>
<dbReference type="Proteomes" id="UP000664781">
    <property type="component" value="Unassembled WGS sequence"/>
</dbReference>
<accession>A0A939FH58</accession>
<dbReference type="Gene3D" id="3.20.20.30">
    <property type="entry name" value="Luciferase-like domain"/>
    <property type="match status" value="1"/>
</dbReference>